<name>A0A2A8CY48_9BACT</name>
<protein>
    <submittedName>
        <fullName evidence="1">DUF493 domain-containing protein</fullName>
    </submittedName>
</protein>
<reference evidence="1 2" key="1">
    <citation type="submission" date="2017-10" db="EMBL/GenBank/DDBJ databases">
        <title>Draft genome of Longibacter Salinarum.</title>
        <authorList>
            <person name="Goh K.M."/>
            <person name="Shamsir M.S."/>
            <person name="Lim S.W."/>
        </authorList>
    </citation>
    <scope>NUCLEOTIDE SEQUENCE [LARGE SCALE GENOMIC DNA]</scope>
    <source>
        <strain evidence="1 2">KCTC 52045</strain>
    </source>
</reference>
<dbReference type="AlphaFoldDB" id="A0A2A8CY48"/>
<dbReference type="RefSeq" id="WP_098075498.1">
    <property type="nucleotide sequence ID" value="NZ_PDEQ01000004.1"/>
</dbReference>
<sequence length="97" mass="11358">MRFINQPEAENDEAWWERFRELLDDQNDWPTRYTFKFIAPSDTVEDLKGVFDDHPVRVRESSKGNYMSVTAHLRCETSDDVIAIYEEASDIEGVISL</sequence>
<gene>
    <name evidence="1" type="ORF">CRI94_09710</name>
</gene>
<organism evidence="1 2">
    <name type="scientific">Longibacter salinarum</name>
    <dbReference type="NCBI Taxonomy" id="1850348"/>
    <lineage>
        <taxon>Bacteria</taxon>
        <taxon>Pseudomonadati</taxon>
        <taxon>Rhodothermota</taxon>
        <taxon>Rhodothermia</taxon>
        <taxon>Rhodothermales</taxon>
        <taxon>Salisaetaceae</taxon>
        <taxon>Longibacter</taxon>
    </lineage>
</organism>
<dbReference type="Pfam" id="PF04359">
    <property type="entry name" value="DUF493"/>
    <property type="match status" value="1"/>
</dbReference>
<evidence type="ECO:0000313" key="2">
    <source>
        <dbReference type="Proteomes" id="UP000220102"/>
    </source>
</evidence>
<dbReference type="InterPro" id="IPR007454">
    <property type="entry name" value="UPF0250_YbeD-like"/>
</dbReference>
<dbReference type="Gene3D" id="3.30.70.260">
    <property type="match status" value="1"/>
</dbReference>
<dbReference type="OrthoDB" id="5616097at2"/>
<dbReference type="EMBL" id="PDEQ01000004">
    <property type="protein sequence ID" value="PEN13576.1"/>
    <property type="molecule type" value="Genomic_DNA"/>
</dbReference>
<proteinExistence type="predicted"/>
<accession>A0A2A8CY48</accession>
<dbReference type="Proteomes" id="UP000220102">
    <property type="component" value="Unassembled WGS sequence"/>
</dbReference>
<keyword evidence="2" id="KW-1185">Reference proteome</keyword>
<dbReference type="InterPro" id="IPR027471">
    <property type="entry name" value="YbeD-like_sf"/>
</dbReference>
<dbReference type="SUPFAM" id="SSF117991">
    <property type="entry name" value="YbeD/HP0495-like"/>
    <property type="match status" value="1"/>
</dbReference>
<comment type="caution">
    <text evidence="1">The sequence shown here is derived from an EMBL/GenBank/DDBJ whole genome shotgun (WGS) entry which is preliminary data.</text>
</comment>
<evidence type="ECO:0000313" key="1">
    <source>
        <dbReference type="EMBL" id="PEN13576.1"/>
    </source>
</evidence>